<comment type="caution">
    <text evidence="5">The sequence shown here is derived from an EMBL/GenBank/DDBJ whole genome shotgun (WGS) entry which is preliminary data.</text>
</comment>
<evidence type="ECO:0000256" key="1">
    <source>
        <dbReference type="ARBA" id="ARBA00004141"/>
    </source>
</evidence>
<evidence type="ECO:0000313" key="5">
    <source>
        <dbReference type="EMBL" id="KAF2097093.1"/>
    </source>
</evidence>
<dbReference type="PANTHER" id="PTHR23520:SF5">
    <property type="entry name" value="TRANSPORTER, PUTATIVE (AFU_ORTHOLOGUE AFUA_3G04000)-RELATED"/>
    <property type="match status" value="1"/>
</dbReference>
<dbReference type="Pfam" id="PF07690">
    <property type="entry name" value="MFS_1"/>
    <property type="match status" value="1"/>
</dbReference>
<evidence type="ECO:0000256" key="2">
    <source>
        <dbReference type="SAM" id="MobiDB-lite"/>
    </source>
</evidence>
<feature type="region of interest" description="Disordered" evidence="2">
    <location>
        <begin position="477"/>
        <end position="507"/>
    </location>
</feature>
<reference evidence="5" key="1">
    <citation type="journal article" date="2020" name="Stud. Mycol.">
        <title>101 Dothideomycetes genomes: a test case for predicting lifestyles and emergence of pathogens.</title>
        <authorList>
            <person name="Haridas S."/>
            <person name="Albert R."/>
            <person name="Binder M."/>
            <person name="Bloem J."/>
            <person name="Labutti K."/>
            <person name="Salamov A."/>
            <person name="Andreopoulos B."/>
            <person name="Baker S."/>
            <person name="Barry K."/>
            <person name="Bills G."/>
            <person name="Bluhm B."/>
            <person name="Cannon C."/>
            <person name="Castanera R."/>
            <person name="Culley D."/>
            <person name="Daum C."/>
            <person name="Ezra D."/>
            <person name="Gonzalez J."/>
            <person name="Henrissat B."/>
            <person name="Kuo A."/>
            <person name="Liang C."/>
            <person name="Lipzen A."/>
            <person name="Lutzoni F."/>
            <person name="Magnuson J."/>
            <person name="Mondo S."/>
            <person name="Nolan M."/>
            <person name="Ohm R."/>
            <person name="Pangilinan J."/>
            <person name="Park H.-J."/>
            <person name="Ramirez L."/>
            <person name="Alfaro M."/>
            <person name="Sun H."/>
            <person name="Tritt A."/>
            <person name="Yoshinaga Y."/>
            <person name="Zwiers L.-H."/>
            <person name="Turgeon B."/>
            <person name="Goodwin S."/>
            <person name="Spatafora J."/>
            <person name="Crous P."/>
            <person name="Grigoriev I."/>
        </authorList>
    </citation>
    <scope>NUCLEOTIDE SEQUENCE</scope>
    <source>
        <strain evidence="5">CBS 133067</strain>
    </source>
</reference>
<gene>
    <name evidence="5" type="ORF">NA57DRAFT_40962</name>
</gene>
<feature type="compositionally biased region" description="Acidic residues" evidence="2">
    <location>
        <begin position="481"/>
        <end position="493"/>
    </location>
</feature>
<dbReference type="Gene3D" id="1.20.1250.20">
    <property type="entry name" value="MFS general substrate transporter like domains"/>
    <property type="match status" value="1"/>
</dbReference>
<feature type="transmembrane region" description="Helical" evidence="3">
    <location>
        <begin position="346"/>
        <end position="372"/>
    </location>
</feature>
<feature type="transmembrane region" description="Helical" evidence="3">
    <location>
        <begin position="65"/>
        <end position="84"/>
    </location>
</feature>
<comment type="subcellular location">
    <subcellularLocation>
        <location evidence="1">Membrane</location>
        <topology evidence="1">Multi-pass membrane protein</topology>
    </subcellularLocation>
</comment>
<dbReference type="GO" id="GO:0000329">
    <property type="term" value="C:fungal-type vacuole membrane"/>
    <property type="evidence" value="ECO:0007669"/>
    <property type="project" value="TreeGrafter"/>
</dbReference>
<dbReference type="OrthoDB" id="10027823at2759"/>
<feature type="transmembrane region" description="Helical" evidence="3">
    <location>
        <begin position="156"/>
        <end position="177"/>
    </location>
</feature>
<evidence type="ECO:0000313" key="6">
    <source>
        <dbReference type="Proteomes" id="UP000799772"/>
    </source>
</evidence>
<accession>A0A9P4M4N4</accession>
<dbReference type="InterPro" id="IPR036259">
    <property type="entry name" value="MFS_trans_sf"/>
</dbReference>
<evidence type="ECO:0000259" key="4">
    <source>
        <dbReference type="PROSITE" id="PS50850"/>
    </source>
</evidence>
<feature type="transmembrane region" description="Helical" evidence="3">
    <location>
        <begin position="424"/>
        <end position="447"/>
    </location>
</feature>
<dbReference type="PANTHER" id="PTHR23520">
    <property type="entry name" value="TRANSPORTER, PUTATIVE (AFU_ORTHOLOGUE AFUA_3G04000)-RELATED"/>
    <property type="match status" value="1"/>
</dbReference>
<keyword evidence="3" id="KW-0812">Transmembrane</keyword>
<evidence type="ECO:0000256" key="3">
    <source>
        <dbReference type="SAM" id="Phobius"/>
    </source>
</evidence>
<feature type="transmembrane region" description="Helical" evidence="3">
    <location>
        <begin position="35"/>
        <end position="53"/>
    </location>
</feature>
<sequence length="507" mass="55828">MAFFGPALQWVNREIGFKTLFHADRDTHLILLCRFLRMFAYGAVALILAIFLWTNGVKGQQIGTFMTLTLLGDAAISFLLTLAADKIGRRRVLFVGSLLMAFSGTVFALTRMYWLLVLAAIIGVISPGAHEVGPFRAVEESILAQLSPIETRTDIYAWYAVLSTFGMACGLAASGWLAYAIRTIWDVKWSAAFPHIFWMYAAIGVIKAILTLCLTEACEADIQPEETMESESTTLLQGRRSSVAKTTVSALEMASKPLKTKLSKESKGILIKLCMLFAVNAFASGMLPVTLMSMYTNWRFRYFVHHRLGNIMAAMWFASSISNLFSASVARRIGLVKAMVFTHLPGAILLGFIPLAQSWFALAVLIILRAAFNSMDQAPRSAFVAAVFLPEERTAVMGTINLVKTLGQAAGPLITGVLIDRKKWWVGFVIGAVLKVIYDIGLLAMFLKTKVPEHGRRPRQTPVTEMDVVTLMGGELLPLGQEDDDDDADEGEPSEGSKVQYEWGEDV</sequence>
<feature type="transmembrane region" description="Helical" evidence="3">
    <location>
        <begin position="269"/>
        <end position="291"/>
    </location>
</feature>
<feature type="domain" description="Major facilitator superfamily (MFS) profile" evidence="4">
    <location>
        <begin position="26"/>
        <end position="450"/>
    </location>
</feature>
<name>A0A9P4M4N4_9PEZI</name>
<feature type="transmembrane region" description="Helical" evidence="3">
    <location>
        <begin position="115"/>
        <end position="135"/>
    </location>
</feature>
<dbReference type="InterPro" id="IPR020846">
    <property type="entry name" value="MFS_dom"/>
</dbReference>
<dbReference type="PROSITE" id="PS50850">
    <property type="entry name" value="MFS"/>
    <property type="match status" value="1"/>
</dbReference>
<dbReference type="InterPro" id="IPR011701">
    <property type="entry name" value="MFS"/>
</dbReference>
<feature type="transmembrane region" description="Helical" evidence="3">
    <location>
        <begin position="311"/>
        <end position="334"/>
    </location>
</feature>
<keyword evidence="3" id="KW-1133">Transmembrane helix</keyword>
<feature type="transmembrane region" description="Helical" evidence="3">
    <location>
        <begin position="197"/>
        <end position="215"/>
    </location>
</feature>
<dbReference type="SUPFAM" id="SSF103473">
    <property type="entry name" value="MFS general substrate transporter"/>
    <property type="match status" value="1"/>
</dbReference>
<organism evidence="5 6">
    <name type="scientific">Rhizodiscina lignyota</name>
    <dbReference type="NCBI Taxonomy" id="1504668"/>
    <lineage>
        <taxon>Eukaryota</taxon>
        <taxon>Fungi</taxon>
        <taxon>Dikarya</taxon>
        <taxon>Ascomycota</taxon>
        <taxon>Pezizomycotina</taxon>
        <taxon>Dothideomycetes</taxon>
        <taxon>Pleosporomycetidae</taxon>
        <taxon>Aulographales</taxon>
        <taxon>Rhizodiscinaceae</taxon>
        <taxon>Rhizodiscina</taxon>
    </lineage>
</organism>
<protein>
    <submittedName>
        <fullName evidence="5">MFS general substrate transporter</fullName>
    </submittedName>
</protein>
<keyword evidence="6" id="KW-1185">Reference proteome</keyword>
<dbReference type="Proteomes" id="UP000799772">
    <property type="component" value="Unassembled WGS sequence"/>
</dbReference>
<dbReference type="AlphaFoldDB" id="A0A9P4M4N4"/>
<dbReference type="GO" id="GO:0022857">
    <property type="term" value="F:transmembrane transporter activity"/>
    <property type="evidence" value="ECO:0007669"/>
    <property type="project" value="InterPro"/>
</dbReference>
<dbReference type="EMBL" id="ML978128">
    <property type="protein sequence ID" value="KAF2097093.1"/>
    <property type="molecule type" value="Genomic_DNA"/>
</dbReference>
<keyword evidence="3" id="KW-0472">Membrane</keyword>
<proteinExistence type="predicted"/>
<feature type="transmembrane region" description="Helical" evidence="3">
    <location>
        <begin position="91"/>
        <end position="109"/>
    </location>
</feature>